<protein>
    <recommendedName>
        <fullName evidence="1">Mre11 DNA-binding domain-containing protein</fullName>
    </recommendedName>
</protein>
<dbReference type="GO" id="GO:0097552">
    <property type="term" value="P:mitochondrial double-strand break repair via homologous recombination"/>
    <property type="evidence" value="ECO:0007669"/>
    <property type="project" value="TreeGrafter"/>
</dbReference>
<dbReference type="OrthoDB" id="30417at2759"/>
<dbReference type="EMBL" id="KV418391">
    <property type="protein sequence ID" value="KZP02652.1"/>
    <property type="molecule type" value="Genomic_DNA"/>
</dbReference>
<feature type="domain" description="Mre11 DNA-binding" evidence="1">
    <location>
        <begin position="50"/>
        <end position="211"/>
    </location>
</feature>
<dbReference type="GO" id="GO:0030145">
    <property type="term" value="F:manganese ion binding"/>
    <property type="evidence" value="ECO:0007669"/>
    <property type="project" value="InterPro"/>
</dbReference>
<proteinExistence type="predicted"/>
<dbReference type="AlphaFoldDB" id="A0A167T7S8"/>
<dbReference type="PANTHER" id="PTHR10139:SF1">
    <property type="entry name" value="DOUBLE-STRAND BREAK REPAIR PROTEIN MRE11"/>
    <property type="match status" value="1"/>
</dbReference>
<accession>A0A167T7S8</accession>
<dbReference type="GO" id="GO:0031573">
    <property type="term" value="P:mitotic intra-S DNA damage checkpoint signaling"/>
    <property type="evidence" value="ECO:0007669"/>
    <property type="project" value="TreeGrafter"/>
</dbReference>
<evidence type="ECO:0000313" key="2">
    <source>
        <dbReference type="EMBL" id="KZP02652.1"/>
    </source>
</evidence>
<reference evidence="2 3" key="1">
    <citation type="journal article" date="2016" name="Mol. Biol. Evol.">
        <title>Comparative Genomics of Early-Diverging Mushroom-Forming Fungi Provides Insights into the Origins of Lignocellulose Decay Capabilities.</title>
        <authorList>
            <person name="Nagy L.G."/>
            <person name="Riley R."/>
            <person name="Tritt A."/>
            <person name="Adam C."/>
            <person name="Daum C."/>
            <person name="Floudas D."/>
            <person name="Sun H."/>
            <person name="Yadav J.S."/>
            <person name="Pangilinan J."/>
            <person name="Larsson K.H."/>
            <person name="Matsuura K."/>
            <person name="Barry K."/>
            <person name="Labutti K."/>
            <person name="Kuo R."/>
            <person name="Ohm R.A."/>
            <person name="Bhattacharya S.S."/>
            <person name="Shirouzu T."/>
            <person name="Yoshinaga Y."/>
            <person name="Martin F.M."/>
            <person name="Grigoriev I.V."/>
            <person name="Hibbett D.S."/>
        </authorList>
    </citation>
    <scope>NUCLEOTIDE SEQUENCE [LARGE SCALE GENOMIC DNA]</scope>
    <source>
        <strain evidence="2 3">CBS 109695</strain>
    </source>
</reference>
<dbReference type="SMART" id="SM01347">
    <property type="entry name" value="Mre11_DNA_bind"/>
    <property type="match status" value="1"/>
</dbReference>
<name>A0A167T7S8_9AGAM</name>
<keyword evidence="3" id="KW-1185">Reference proteome</keyword>
<sequence length="270" mass="30292">MNYIGKFDLPLTDADAQTTGIAIRPVLLRKGTTHLGLYGVGSVKDARMHFELRSNRTRTYMPKNKVVWFNVTHPPESINTLIDKANEQWDERNAKAVMDGEEALERMLPLIRLKVDTTGVSEMSNPIRFGQEFTGRIANPRDVRVFHRAKKASKSSKVIIDQPELNIDDPNLTLSEKPAKVRVATLVKEYLAAQELQLLGEAGMGDAILRSMKMRMNLPKQNAQIVLQFSRLKLVYGNEEGTDKGGEEKARGVQCKAAYAQFYSSGTRVN</sequence>
<dbReference type="GO" id="GO:0006303">
    <property type="term" value="P:double-strand break repair via nonhomologous end joining"/>
    <property type="evidence" value="ECO:0007669"/>
    <property type="project" value="TreeGrafter"/>
</dbReference>
<dbReference type="Gene3D" id="3.30.110.110">
    <property type="entry name" value="Mre11, capping domain"/>
    <property type="match status" value="1"/>
</dbReference>
<dbReference type="GO" id="GO:0030870">
    <property type="term" value="C:Mre11 complex"/>
    <property type="evidence" value="ECO:0007669"/>
    <property type="project" value="TreeGrafter"/>
</dbReference>
<dbReference type="GO" id="GO:0042138">
    <property type="term" value="P:meiotic DNA double-strand break formation"/>
    <property type="evidence" value="ECO:0007669"/>
    <property type="project" value="TreeGrafter"/>
</dbReference>
<dbReference type="STRING" id="436010.A0A167T7S8"/>
<evidence type="ECO:0000313" key="3">
    <source>
        <dbReference type="Proteomes" id="UP000076532"/>
    </source>
</evidence>
<dbReference type="GO" id="GO:0035861">
    <property type="term" value="C:site of double-strand break"/>
    <property type="evidence" value="ECO:0007669"/>
    <property type="project" value="TreeGrafter"/>
</dbReference>
<dbReference type="GO" id="GO:0000724">
    <property type="term" value="P:double-strand break repair via homologous recombination"/>
    <property type="evidence" value="ECO:0007669"/>
    <property type="project" value="TreeGrafter"/>
</dbReference>
<dbReference type="PANTHER" id="PTHR10139">
    <property type="entry name" value="DOUBLE-STRAND BREAK REPAIR PROTEIN MRE11"/>
    <property type="match status" value="1"/>
</dbReference>
<dbReference type="GO" id="GO:0000014">
    <property type="term" value="F:single-stranded DNA endodeoxyribonuclease activity"/>
    <property type="evidence" value="ECO:0007669"/>
    <property type="project" value="TreeGrafter"/>
</dbReference>
<evidence type="ECO:0000259" key="1">
    <source>
        <dbReference type="SMART" id="SM01347"/>
    </source>
</evidence>
<dbReference type="Proteomes" id="UP000076532">
    <property type="component" value="Unassembled WGS sequence"/>
</dbReference>
<dbReference type="GO" id="GO:0007095">
    <property type="term" value="P:mitotic G2 DNA damage checkpoint signaling"/>
    <property type="evidence" value="ECO:0007669"/>
    <property type="project" value="TreeGrafter"/>
</dbReference>
<organism evidence="2 3">
    <name type="scientific">Athelia psychrophila</name>
    <dbReference type="NCBI Taxonomy" id="1759441"/>
    <lineage>
        <taxon>Eukaryota</taxon>
        <taxon>Fungi</taxon>
        <taxon>Dikarya</taxon>
        <taxon>Basidiomycota</taxon>
        <taxon>Agaricomycotina</taxon>
        <taxon>Agaricomycetes</taxon>
        <taxon>Agaricomycetidae</taxon>
        <taxon>Atheliales</taxon>
        <taxon>Atheliaceae</taxon>
        <taxon>Athelia</taxon>
    </lineage>
</organism>
<dbReference type="InterPro" id="IPR007281">
    <property type="entry name" value="Mre11_DNA-bd"/>
</dbReference>
<dbReference type="GO" id="GO:0000723">
    <property type="term" value="P:telomere maintenance"/>
    <property type="evidence" value="ECO:0007669"/>
    <property type="project" value="TreeGrafter"/>
</dbReference>
<gene>
    <name evidence="2" type="ORF">FIBSPDRAFT_969748</name>
</gene>
<dbReference type="InterPro" id="IPR038487">
    <property type="entry name" value="Mre11_capping_dom"/>
</dbReference>
<dbReference type="Pfam" id="PF04152">
    <property type="entry name" value="Mre11_DNA_bind"/>
    <property type="match status" value="1"/>
</dbReference>